<evidence type="ECO:0000256" key="1">
    <source>
        <dbReference type="SAM" id="MobiDB-lite"/>
    </source>
</evidence>
<dbReference type="InterPro" id="IPR045886">
    <property type="entry name" value="ThiF/MoeB/HesA"/>
</dbReference>
<organism evidence="3 4">
    <name type="scientific">Paenibacillus lacisoli</name>
    <dbReference type="NCBI Taxonomy" id="3064525"/>
    <lineage>
        <taxon>Bacteria</taxon>
        <taxon>Bacillati</taxon>
        <taxon>Bacillota</taxon>
        <taxon>Bacilli</taxon>
        <taxon>Bacillales</taxon>
        <taxon>Paenibacillaceae</taxon>
        <taxon>Paenibacillus</taxon>
    </lineage>
</organism>
<feature type="region of interest" description="Disordered" evidence="1">
    <location>
        <begin position="1"/>
        <end position="35"/>
    </location>
</feature>
<dbReference type="RefSeq" id="WP_305022108.1">
    <property type="nucleotide sequence ID" value="NZ_JAUQTB010000001.1"/>
</dbReference>
<dbReference type="GO" id="GO:0016779">
    <property type="term" value="F:nucleotidyltransferase activity"/>
    <property type="evidence" value="ECO:0007669"/>
    <property type="project" value="UniProtKB-KW"/>
</dbReference>
<evidence type="ECO:0000313" key="4">
    <source>
        <dbReference type="Proteomes" id="UP001240171"/>
    </source>
</evidence>
<accession>A0ABT9C6M5</accession>
<dbReference type="PANTHER" id="PTHR10953">
    <property type="entry name" value="UBIQUITIN-ACTIVATING ENZYME E1"/>
    <property type="match status" value="1"/>
</dbReference>
<keyword evidence="4" id="KW-1185">Reference proteome</keyword>
<dbReference type="Gene3D" id="3.40.50.720">
    <property type="entry name" value="NAD(P)-binding Rossmann-like Domain"/>
    <property type="match status" value="1"/>
</dbReference>
<reference evidence="3 4" key="1">
    <citation type="submission" date="2023-07" db="EMBL/GenBank/DDBJ databases">
        <title>Paenibacillus sp. JX-17 nov. isolated from soil.</title>
        <authorList>
            <person name="Wan Y."/>
            <person name="Liu B."/>
        </authorList>
    </citation>
    <scope>NUCLEOTIDE SEQUENCE [LARGE SCALE GENOMIC DNA]</scope>
    <source>
        <strain evidence="3 4">JX-17</strain>
    </source>
</reference>
<dbReference type="CDD" id="cd00757">
    <property type="entry name" value="ThiF_MoeB_HesA_family"/>
    <property type="match status" value="1"/>
</dbReference>
<dbReference type="PANTHER" id="PTHR10953:SF102">
    <property type="entry name" value="ADENYLYLTRANSFERASE AND SULFURTRANSFERASE MOCS3"/>
    <property type="match status" value="1"/>
</dbReference>
<name>A0ABT9C6M5_9BACL</name>
<keyword evidence="3" id="KW-0808">Transferase</keyword>
<evidence type="ECO:0000313" key="3">
    <source>
        <dbReference type="EMBL" id="MDO7904911.1"/>
    </source>
</evidence>
<comment type="caution">
    <text evidence="3">The sequence shown here is derived from an EMBL/GenBank/DDBJ whole genome shotgun (WGS) entry which is preliminary data.</text>
</comment>
<protein>
    <submittedName>
        <fullName evidence="3">ThiF family adenylyltransferase</fullName>
    </submittedName>
</protein>
<dbReference type="Proteomes" id="UP001240171">
    <property type="component" value="Unassembled WGS sequence"/>
</dbReference>
<evidence type="ECO:0000259" key="2">
    <source>
        <dbReference type="Pfam" id="PF00899"/>
    </source>
</evidence>
<dbReference type="Pfam" id="PF00899">
    <property type="entry name" value="ThiF"/>
    <property type="match status" value="1"/>
</dbReference>
<dbReference type="InterPro" id="IPR000594">
    <property type="entry name" value="ThiF_NAD_FAD-bd"/>
</dbReference>
<dbReference type="SUPFAM" id="SSF69572">
    <property type="entry name" value="Activating enzymes of the ubiquitin-like proteins"/>
    <property type="match status" value="1"/>
</dbReference>
<keyword evidence="3" id="KW-0548">Nucleotidyltransferase</keyword>
<gene>
    <name evidence="3" type="ORF">Q5741_00620</name>
</gene>
<proteinExistence type="predicted"/>
<feature type="domain" description="THIF-type NAD/FAD binding fold" evidence="2">
    <location>
        <begin position="32"/>
        <end position="268"/>
    </location>
</feature>
<sequence length="367" mass="40828">MSEVNREANSLTGSEQDRRKHLSTKQSTNDRYSRQERFAPFGVEGQRLLASAKVLIVGAGALGTGIAETLARAGVGHLVIADRDYVEWSNLQRQQLFSEQEARERVPKAVAARNRLVEINSDIVIEHHVMDVRIEELEQLAADVDLIMDATDNFDTRLIINDMAQKMQIPWIYGGCVGSYGITYTILPGETPCLNCLLGSVPLGGDTCDTAGILPQAVQMVTANQTAEAMKLLSGNKDTIRRKLLSFDLWRNEYVSIGVDAARQPDCPSCGIDRTYPYLSAANLGKTDVLCGRDTVQIRPAQRVELNLEEVYRKLNALHEGVVERNPFLISLTLSSHRMVIFPDGRALVHGTKDISEARTIYHRYFV</sequence>
<dbReference type="EMBL" id="JAUQTB010000001">
    <property type="protein sequence ID" value="MDO7904911.1"/>
    <property type="molecule type" value="Genomic_DNA"/>
</dbReference>
<dbReference type="InterPro" id="IPR035985">
    <property type="entry name" value="Ubiquitin-activating_enz"/>
</dbReference>